<evidence type="ECO:0000313" key="4">
    <source>
        <dbReference type="Proteomes" id="UP000293719"/>
    </source>
</evidence>
<keyword evidence="4" id="KW-1185">Reference proteome</keyword>
<sequence>MQATVYIVRCSDGSYYTGLTRQPIEARVWEHNNLPDVGSYTAKRRPVTLVFTETYDRLLDGIAREKQIKGWSRRKKEALIGLHYEDLPQLSRRGHLTSD</sequence>
<dbReference type="Gene3D" id="3.40.1440.10">
    <property type="entry name" value="GIY-YIG endonuclease"/>
    <property type="match status" value="1"/>
</dbReference>
<reference evidence="3 4" key="1">
    <citation type="journal article" date="2017" name="Int. J. Syst. Evol. Microbiol.">
        <title>Roseitalea porphyridii gen. nov., sp. nov., isolated from a red alga, and reclassification of Hoeflea suaedae Chung et al. 2013 as Pseudohoeflea suaedae gen. nov., comb. nov.</title>
        <authorList>
            <person name="Hyeon J.W."/>
            <person name="Jeong S.E."/>
            <person name="Baek K."/>
            <person name="Jeon C.O."/>
        </authorList>
    </citation>
    <scope>NUCLEOTIDE SEQUENCE [LARGE SCALE GENOMIC DNA]</scope>
    <source>
        <strain evidence="3 4">MA7-20</strain>
    </source>
</reference>
<dbReference type="PROSITE" id="PS50164">
    <property type="entry name" value="GIY_YIG"/>
    <property type="match status" value="1"/>
</dbReference>
<comment type="similarity">
    <text evidence="1">Belongs to the UPF0213 family.</text>
</comment>
<dbReference type="KEGG" id="rpod:E0E05_12625"/>
<dbReference type="RefSeq" id="WP_131617035.1">
    <property type="nucleotide sequence ID" value="NZ_CP036532.1"/>
</dbReference>
<dbReference type="SUPFAM" id="SSF82771">
    <property type="entry name" value="GIY-YIG endonuclease"/>
    <property type="match status" value="1"/>
</dbReference>
<name>A0A4P6V1X7_9HYPH</name>
<gene>
    <name evidence="3" type="ORF">E0E05_12625</name>
</gene>
<dbReference type="CDD" id="cd10456">
    <property type="entry name" value="GIY-YIG_UPF0213"/>
    <property type="match status" value="1"/>
</dbReference>
<dbReference type="EMBL" id="CP036532">
    <property type="protein sequence ID" value="QBK31371.1"/>
    <property type="molecule type" value="Genomic_DNA"/>
</dbReference>
<dbReference type="PANTHER" id="PTHR34477">
    <property type="entry name" value="UPF0213 PROTEIN YHBQ"/>
    <property type="match status" value="1"/>
</dbReference>
<dbReference type="AlphaFoldDB" id="A0A4P6V1X7"/>
<evidence type="ECO:0000259" key="2">
    <source>
        <dbReference type="PROSITE" id="PS50164"/>
    </source>
</evidence>
<dbReference type="InterPro" id="IPR035901">
    <property type="entry name" value="GIY-YIG_endonuc_sf"/>
</dbReference>
<dbReference type="InterPro" id="IPR050190">
    <property type="entry name" value="UPF0213_domain"/>
</dbReference>
<evidence type="ECO:0000256" key="1">
    <source>
        <dbReference type="ARBA" id="ARBA00007435"/>
    </source>
</evidence>
<evidence type="ECO:0000313" key="3">
    <source>
        <dbReference type="EMBL" id="QBK31371.1"/>
    </source>
</evidence>
<dbReference type="OrthoDB" id="287318at2"/>
<dbReference type="Pfam" id="PF01541">
    <property type="entry name" value="GIY-YIG"/>
    <property type="match status" value="1"/>
</dbReference>
<feature type="domain" description="GIY-YIG" evidence="2">
    <location>
        <begin position="1"/>
        <end position="78"/>
    </location>
</feature>
<dbReference type="InterPro" id="IPR000305">
    <property type="entry name" value="GIY-YIG_endonuc"/>
</dbReference>
<dbReference type="GeneID" id="90768145"/>
<accession>A0A4P6V1X7</accession>
<organism evidence="3 4">
    <name type="scientific">Roseitalea porphyridii</name>
    <dbReference type="NCBI Taxonomy" id="1852022"/>
    <lineage>
        <taxon>Bacteria</taxon>
        <taxon>Pseudomonadati</taxon>
        <taxon>Pseudomonadota</taxon>
        <taxon>Alphaproteobacteria</taxon>
        <taxon>Hyphomicrobiales</taxon>
        <taxon>Ahrensiaceae</taxon>
        <taxon>Roseitalea</taxon>
    </lineage>
</organism>
<dbReference type="PANTHER" id="PTHR34477:SF1">
    <property type="entry name" value="UPF0213 PROTEIN YHBQ"/>
    <property type="match status" value="1"/>
</dbReference>
<proteinExistence type="inferred from homology"/>
<protein>
    <submittedName>
        <fullName evidence="3">GIY-YIG nuclease family protein</fullName>
    </submittedName>
</protein>
<dbReference type="Proteomes" id="UP000293719">
    <property type="component" value="Chromosome"/>
</dbReference>